<gene>
    <name evidence="1" type="ORF">CRI88_10920</name>
</gene>
<name>A0A2I0UYT9_9BACI</name>
<dbReference type="Proteomes" id="UP000234956">
    <property type="component" value="Unassembled WGS sequence"/>
</dbReference>
<sequence>MLEFIINFLSNTYVGQPTLHTRKIDQNIARLQHYDWFHDIYHHDQYRSLFFANRHVRKYLQSNARVKRMMKNKQEQERFLQFLHKQSKERGQKNCKQ</sequence>
<dbReference type="AlphaFoldDB" id="A0A2I0UYT9"/>
<accession>A0A2I0UYT9</accession>
<dbReference type="RefSeq" id="WP_101966617.1">
    <property type="nucleotide sequence ID" value="NZ_PDFK01000003.1"/>
</dbReference>
<protein>
    <submittedName>
        <fullName evidence="1">Uncharacterized protein</fullName>
    </submittedName>
</protein>
<evidence type="ECO:0000313" key="1">
    <source>
        <dbReference type="EMBL" id="PKU51235.1"/>
    </source>
</evidence>
<reference evidence="1 2" key="1">
    <citation type="submission" date="2017-10" db="EMBL/GenBank/DDBJ databases">
        <title>Draft genome of Lysinibacillus fusiformis strain Juneja, a laboratory-derived pathogen of Drosophila melanogaster.</title>
        <authorList>
            <person name="Smith B.R."/>
            <person name="Unckless R.L."/>
        </authorList>
    </citation>
    <scope>NUCLEOTIDE SEQUENCE [LARGE SCALE GENOMIC DNA]</scope>
    <source>
        <strain evidence="1 2">Juneja</strain>
    </source>
</reference>
<evidence type="ECO:0000313" key="2">
    <source>
        <dbReference type="Proteomes" id="UP000234956"/>
    </source>
</evidence>
<comment type="caution">
    <text evidence="1">The sequence shown here is derived from an EMBL/GenBank/DDBJ whole genome shotgun (WGS) entry which is preliminary data.</text>
</comment>
<organism evidence="1 2">
    <name type="scientific">Lysinibacillus fusiformis</name>
    <dbReference type="NCBI Taxonomy" id="28031"/>
    <lineage>
        <taxon>Bacteria</taxon>
        <taxon>Bacillati</taxon>
        <taxon>Bacillota</taxon>
        <taxon>Bacilli</taxon>
        <taxon>Bacillales</taxon>
        <taxon>Bacillaceae</taxon>
        <taxon>Lysinibacillus</taxon>
    </lineage>
</organism>
<dbReference type="EMBL" id="PDFK01000003">
    <property type="protein sequence ID" value="PKU51235.1"/>
    <property type="molecule type" value="Genomic_DNA"/>
</dbReference>
<proteinExistence type="predicted"/>